<dbReference type="InterPro" id="IPR001128">
    <property type="entry name" value="Cyt_P450"/>
</dbReference>
<name>A0A1B2I020_9PSEU</name>
<reference evidence="3 4" key="1">
    <citation type="submission" date="2016-07" db="EMBL/GenBank/DDBJ databases">
        <title>Complete genome sequence of the Lentzea guizhouensis DHS C013.</title>
        <authorList>
            <person name="Cao C."/>
        </authorList>
    </citation>
    <scope>NUCLEOTIDE SEQUENCE [LARGE SCALE GENOMIC DNA]</scope>
    <source>
        <strain evidence="3 4">DHS C013</strain>
    </source>
</reference>
<keyword evidence="2" id="KW-0479">Metal-binding</keyword>
<proteinExistence type="inferred from homology"/>
<dbReference type="GO" id="GO:0005506">
    <property type="term" value="F:iron ion binding"/>
    <property type="evidence" value="ECO:0007669"/>
    <property type="project" value="InterPro"/>
</dbReference>
<dbReference type="GO" id="GO:0016705">
    <property type="term" value="F:oxidoreductase activity, acting on paired donors, with incorporation or reduction of molecular oxygen"/>
    <property type="evidence" value="ECO:0007669"/>
    <property type="project" value="InterPro"/>
</dbReference>
<dbReference type="InterPro" id="IPR017972">
    <property type="entry name" value="Cyt_P450_CS"/>
</dbReference>
<keyword evidence="4" id="KW-1185">Reference proteome</keyword>
<gene>
    <name evidence="3" type="ORF">BBK82_35910</name>
</gene>
<dbReference type="SUPFAM" id="SSF48264">
    <property type="entry name" value="Cytochrome P450"/>
    <property type="match status" value="1"/>
</dbReference>
<evidence type="ECO:0000313" key="4">
    <source>
        <dbReference type="Proteomes" id="UP000093053"/>
    </source>
</evidence>
<dbReference type="GO" id="GO:0020037">
    <property type="term" value="F:heme binding"/>
    <property type="evidence" value="ECO:0007669"/>
    <property type="project" value="InterPro"/>
</dbReference>
<dbReference type="PROSITE" id="PS00086">
    <property type="entry name" value="CYTOCHROME_P450"/>
    <property type="match status" value="1"/>
</dbReference>
<dbReference type="InterPro" id="IPR036396">
    <property type="entry name" value="Cyt_P450_sf"/>
</dbReference>
<evidence type="ECO:0000256" key="1">
    <source>
        <dbReference type="ARBA" id="ARBA00010617"/>
    </source>
</evidence>
<dbReference type="PRINTS" id="PR00359">
    <property type="entry name" value="BP450"/>
</dbReference>
<keyword evidence="2" id="KW-0560">Oxidoreductase</keyword>
<accession>A0A1B2I020</accession>
<organism evidence="3 4">
    <name type="scientific">Lentzea guizhouensis</name>
    <dbReference type="NCBI Taxonomy" id="1586287"/>
    <lineage>
        <taxon>Bacteria</taxon>
        <taxon>Bacillati</taxon>
        <taxon>Actinomycetota</taxon>
        <taxon>Actinomycetes</taxon>
        <taxon>Pseudonocardiales</taxon>
        <taxon>Pseudonocardiaceae</taxon>
        <taxon>Lentzea</taxon>
    </lineage>
</organism>
<dbReference type="STRING" id="1586287.BBK82_35910"/>
<dbReference type="EMBL" id="CP016793">
    <property type="protein sequence ID" value="ANZ43293.1"/>
    <property type="molecule type" value="Genomic_DNA"/>
</dbReference>
<dbReference type="InterPro" id="IPR002397">
    <property type="entry name" value="Cyt_P450_B"/>
</dbReference>
<dbReference type="Gene3D" id="1.10.630.10">
    <property type="entry name" value="Cytochrome P450"/>
    <property type="match status" value="1"/>
</dbReference>
<dbReference type="Pfam" id="PF00067">
    <property type="entry name" value="p450"/>
    <property type="match status" value="1"/>
</dbReference>
<dbReference type="Proteomes" id="UP000093053">
    <property type="component" value="Chromosome"/>
</dbReference>
<keyword evidence="2" id="KW-0503">Monooxygenase</keyword>
<comment type="similarity">
    <text evidence="1 2">Belongs to the cytochrome P450 family.</text>
</comment>
<sequence>MSSCPVHRAGSDDLVDLVGPTLYAGDDTYAVWQRMRDHDGLLWHQVDERRGFWSVARFADVDLVLSDYSLFTSERGTLLNLLGTDDPAGGTQLAVTDPPRHTEMQGRLKKALAVKAVERQRDMIRGKVLGLLEPLADGGVFDFAQAMLMLPIAVIGTMMDLPKDDWEWLTRMNIACVAYDDPDFQDPADPSMTLTLAHQELLGYFQDLVRHRRDHLGDDLVSVLISTPFEGRTMSLGEILSNCYSVLLGALVTTPHSPNYMMAQQIGTGVIEEWAAHPEVGPTAVEEALRLASPVHHFLRYATKDVEVAGTKIAAGDPVVAWLGAANRDEREFPDASKFDLRRKPNRHLAFGAGPHYCIGHSVARVTLRVLFEELFQRYENFSPAGTPERLISNFACGYKRVPITASVRTRPGA</sequence>
<evidence type="ECO:0000313" key="3">
    <source>
        <dbReference type="EMBL" id="ANZ43293.1"/>
    </source>
</evidence>
<evidence type="ECO:0000256" key="2">
    <source>
        <dbReference type="RuleBase" id="RU000461"/>
    </source>
</evidence>
<protein>
    <submittedName>
        <fullName evidence="3">Cytochrome</fullName>
    </submittedName>
</protein>
<dbReference type="PANTHER" id="PTHR46696:SF1">
    <property type="entry name" value="CYTOCHROME P450 YJIB-RELATED"/>
    <property type="match status" value="1"/>
</dbReference>
<dbReference type="GO" id="GO:0004497">
    <property type="term" value="F:monooxygenase activity"/>
    <property type="evidence" value="ECO:0007669"/>
    <property type="project" value="UniProtKB-KW"/>
</dbReference>
<dbReference type="KEGG" id="led:BBK82_35910"/>
<dbReference type="PANTHER" id="PTHR46696">
    <property type="entry name" value="P450, PUTATIVE (EUROFUNG)-RELATED"/>
    <property type="match status" value="1"/>
</dbReference>
<keyword evidence="2" id="KW-0408">Iron</keyword>
<dbReference type="AlphaFoldDB" id="A0A1B2I020"/>
<keyword evidence="2" id="KW-0349">Heme</keyword>